<dbReference type="EMBL" id="UYYF01005004">
    <property type="protein sequence ID" value="VDN07856.1"/>
    <property type="molecule type" value="Genomic_DNA"/>
</dbReference>
<name>A0A0N5DAJ1_THECL</name>
<dbReference type="GO" id="GO:0071011">
    <property type="term" value="C:precatalytic spliceosome"/>
    <property type="evidence" value="ECO:0007669"/>
    <property type="project" value="TreeGrafter"/>
</dbReference>
<dbReference type="GO" id="GO:0000398">
    <property type="term" value="P:mRNA splicing, via spliceosome"/>
    <property type="evidence" value="ECO:0007669"/>
    <property type="project" value="InterPro"/>
</dbReference>
<keyword evidence="5" id="KW-0539">Nucleus</keyword>
<dbReference type="InterPro" id="IPR013085">
    <property type="entry name" value="U1-CZ_Znf_C2H2"/>
</dbReference>
<evidence type="ECO:0000256" key="3">
    <source>
        <dbReference type="ARBA" id="ARBA00022771"/>
    </source>
</evidence>
<reference evidence="8 9" key="2">
    <citation type="submission" date="2018-11" db="EMBL/GenBank/DDBJ databases">
        <authorList>
            <consortium name="Pathogen Informatics"/>
        </authorList>
    </citation>
    <scope>NUCLEOTIDE SEQUENCE [LARGE SCALE GENOMIC DNA]</scope>
</reference>
<evidence type="ECO:0000256" key="5">
    <source>
        <dbReference type="ARBA" id="ARBA00023242"/>
    </source>
</evidence>
<dbReference type="WBParaSite" id="TCLT_0001019001-mRNA-1">
    <property type="protein sequence ID" value="TCLT_0001019001-mRNA-1"/>
    <property type="gene ID" value="TCLT_0001019001"/>
</dbReference>
<dbReference type="InterPro" id="IPR036020">
    <property type="entry name" value="WW_dom_sf"/>
</dbReference>
<dbReference type="GO" id="GO:0008270">
    <property type="term" value="F:zinc ion binding"/>
    <property type="evidence" value="ECO:0007669"/>
    <property type="project" value="UniProtKB-KW"/>
</dbReference>
<gene>
    <name evidence="8" type="ORF">TCLT_LOCUS10179</name>
</gene>
<keyword evidence="9" id="KW-1185">Reference proteome</keyword>
<reference evidence="10" key="1">
    <citation type="submission" date="2017-02" db="UniProtKB">
        <authorList>
            <consortium name="WormBaseParasite"/>
        </authorList>
    </citation>
    <scope>IDENTIFICATION</scope>
</reference>
<feature type="domain" description="WW" evidence="6">
    <location>
        <begin position="143"/>
        <end position="170"/>
    </location>
</feature>
<dbReference type="STRING" id="103827.A0A0N5DAJ1"/>
<dbReference type="Gene3D" id="2.20.70.10">
    <property type="match status" value="1"/>
</dbReference>
<evidence type="ECO:0000259" key="7">
    <source>
        <dbReference type="PROSITE" id="PS50171"/>
    </source>
</evidence>
<accession>A0A0N5DAJ1</accession>
<feature type="domain" description="Matrin-type" evidence="7">
    <location>
        <begin position="11"/>
        <end position="42"/>
    </location>
</feature>
<evidence type="ECO:0000256" key="2">
    <source>
        <dbReference type="ARBA" id="ARBA00022723"/>
    </source>
</evidence>
<evidence type="ECO:0000313" key="10">
    <source>
        <dbReference type="WBParaSite" id="TCLT_0001019001-mRNA-1"/>
    </source>
</evidence>
<proteinExistence type="predicted"/>
<evidence type="ECO:0000313" key="9">
    <source>
        <dbReference type="Proteomes" id="UP000276776"/>
    </source>
</evidence>
<evidence type="ECO:0000313" key="8">
    <source>
        <dbReference type="EMBL" id="VDN07856.1"/>
    </source>
</evidence>
<dbReference type="PROSITE" id="PS50171">
    <property type="entry name" value="ZF_MATRIN"/>
    <property type="match status" value="1"/>
</dbReference>
<comment type="subcellular location">
    <subcellularLocation>
        <location evidence="1">Nucleus</location>
    </subcellularLocation>
</comment>
<sequence>MTDVWKSNARKFCELCKVWFADNRVSIEHHERGQKHKNAIQAKLREVGKKSKQKAQEQNRLQATLAMMETAARKSMQTNDDPSFSAEIISRPPKLENHVNPSAHPVPSQKMNREIVKKEKIEMKKTGNAQKTNKSSAEDEIVWVEAISDGGVPYYFHVYSGASVWEKPQKYYTEKQYALKLAEMHNNNDAVVKSSLNLSNVVKADILGSSTDGSPKEVSRNLHSMNVTTKFVINSCDIPLPPVPQNQEQPNLAVKVEAVNIKDCHITPHDCLPCTSRVNVKTEPKDVEKSTVVRKESAKCSPYGPWIPVVKPAEKPKIDWELPTKEEGRKEVAEPTLLPEDIAILGDKTVVVKRKKITGPIEFKKRKTVMRIRRPDSD</sequence>
<keyword evidence="4" id="KW-0862">Zinc</keyword>
<dbReference type="InterPro" id="IPR000690">
    <property type="entry name" value="Matrin/U1-C_Znf_C2H2"/>
</dbReference>
<dbReference type="PANTHER" id="PTHR13173:SF10">
    <property type="entry name" value="WW DOMAIN-BINDING PROTEIN 4"/>
    <property type="match status" value="1"/>
</dbReference>
<evidence type="ECO:0000259" key="6">
    <source>
        <dbReference type="PROSITE" id="PS50020"/>
    </source>
</evidence>
<dbReference type="PANTHER" id="PTHR13173">
    <property type="entry name" value="WW DOMAIN BINDING PROTEIN 4"/>
    <property type="match status" value="1"/>
</dbReference>
<dbReference type="Pfam" id="PF06220">
    <property type="entry name" value="zf-U1"/>
    <property type="match status" value="1"/>
</dbReference>
<keyword evidence="3" id="KW-0863">Zinc-finger</keyword>
<dbReference type="AlphaFoldDB" id="A0A0N5DAJ1"/>
<organism evidence="10">
    <name type="scientific">Thelazia callipaeda</name>
    <name type="common">Oriental eyeworm</name>
    <name type="synonym">Parasitic nematode</name>
    <dbReference type="NCBI Taxonomy" id="103827"/>
    <lineage>
        <taxon>Eukaryota</taxon>
        <taxon>Metazoa</taxon>
        <taxon>Ecdysozoa</taxon>
        <taxon>Nematoda</taxon>
        <taxon>Chromadorea</taxon>
        <taxon>Rhabditida</taxon>
        <taxon>Spirurina</taxon>
        <taxon>Spiruromorpha</taxon>
        <taxon>Thelazioidea</taxon>
        <taxon>Thelaziidae</taxon>
        <taxon>Thelazia</taxon>
    </lineage>
</organism>
<dbReference type="InterPro" id="IPR040023">
    <property type="entry name" value="WBP4"/>
</dbReference>
<protein>
    <submittedName>
        <fullName evidence="10">WW domain-binding protein 4</fullName>
    </submittedName>
</protein>
<dbReference type="Proteomes" id="UP000276776">
    <property type="component" value="Unassembled WGS sequence"/>
</dbReference>
<dbReference type="GO" id="GO:0003723">
    <property type="term" value="F:RNA binding"/>
    <property type="evidence" value="ECO:0007669"/>
    <property type="project" value="TreeGrafter"/>
</dbReference>
<dbReference type="InterPro" id="IPR003604">
    <property type="entry name" value="Matrin/U1-like-C_Znf_C2H2"/>
</dbReference>
<dbReference type="OMA" id="WERPENY"/>
<dbReference type="PROSITE" id="PS50020">
    <property type="entry name" value="WW_DOMAIN_2"/>
    <property type="match status" value="1"/>
</dbReference>
<evidence type="ECO:0000256" key="4">
    <source>
        <dbReference type="ARBA" id="ARBA00022833"/>
    </source>
</evidence>
<dbReference type="SUPFAM" id="SSF51045">
    <property type="entry name" value="WW domain"/>
    <property type="match status" value="1"/>
</dbReference>
<dbReference type="Gene3D" id="3.30.160.60">
    <property type="entry name" value="Classic Zinc Finger"/>
    <property type="match status" value="1"/>
</dbReference>
<keyword evidence="2" id="KW-0479">Metal-binding</keyword>
<dbReference type="SMART" id="SM00451">
    <property type="entry name" value="ZnF_U1"/>
    <property type="match status" value="1"/>
</dbReference>
<dbReference type="CDD" id="cd00201">
    <property type="entry name" value="WW"/>
    <property type="match status" value="1"/>
</dbReference>
<dbReference type="OrthoDB" id="191651at2759"/>
<dbReference type="InterPro" id="IPR001202">
    <property type="entry name" value="WW_dom"/>
</dbReference>
<evidence type="ECO:0000256" key="1">
    <source>
        <dbReference type="ARBA" id="ARBA00004123"/>
    </source>
</evidence>